<gene>
    <name evidence="1" type="ORF">H261_03408</name>
</gene>
<dbReference type="RefSeq" id="WP_008614310.1">
    <property type="nucleotide sequence ID" value="NZ_AONQ01000005.1"/>
</dbReference>
<organism evidence="1 2">
    <name type="scientific">Paramagnetospirillum caucaseum</name>
    <dbReference type="NCBI Taxonomy" id="1244869"/>
    <lineage>
        <taxon>Bacteria</taxon>
        <taxon>Pseudomonadati</taxon>
        <taxon>Pseudomonadota</taxon>
        <taxon>Alphaproteobacteria</taxon>
        <taxon>Rhodospirillales</taxon>
        <taxon>Magnetospirillaceae</taxon>
        <taxon>Paramagnetospirillum</taxon>
    </lineage>
</organism>
<sequence>MTNITLCFTAGCPLELECRRSRHVTQPGYRQSWEALGPASGGWCPDMLPVLRAHPSDQAKAAEAAAKAYGGER</sequence>
<dbReference type="AlphaFoldDB" id="M3AFS9"/>
<accession>M3AFS9</accession>
<dbReference type="EMBL" id="AONQ01000005">
    <property type="protein sequence ID" value="EME71424.1"/>
    <property type="molecule type" value="Genomic_DNA"/>
</dbReference>
<proteinExistence type="predicted"/>
<evidence type="ECO:0000313" key="1">
    <source>
        <dbReference type="EMBL" id="EME71424.1"/>
    </source>
</evidence>
<reference evidence="1 2" key="1">
    <citation type="journal article" date="2014" name="Genome Announc.">
        <title>Draft Genome Sequence of Magnetospirillum sp. Strain SO-1, a Freshwater Magnetotactic Bacterium Isolated from the Ol'khovka River, Russia.</title>
        <authorList>
            <person name="Grouzdev D.S."/>
            <person name="Dziuba M.V."/>
            <person name="Sukhacheva M.S."/>
            <person name="Mardanov A.V."/>
            <person name="Beletskiy A.V."/>
            <person name="Kuznetsov B.B."/>
            <person name="Skryabin K.G."/>
        </authorList>
    </citation>
    <scope>NUCLEOTIDE SEQUENCE [LARGE SCALE GENOMIC DNA]</scope>
    <source>
        <strain evidence="1 2">SO-1</strain>
    </source>
</reference>
<protein>
    <submittedName>
        <fullName evidence="1">Uncharacterized protein</fullName>
    </submittedName>
</protein>
<keyword evidence="2" id="KW-1185">Reference proteome</keyword>
<dbReference type="STRING" id="1244869.H261_03408"/>
<name>M3AFS9_9PROT</name>
<evidence type="ECO:0000313" key="2">
    <source>
        <dbReference type="Proteomes" id="UP000011744"/>
    </source>
</evidence>
<dbReference type="Proteomes" id="UP000011744">
    <property type="component" value="Unassembled WGS sequence"/>
</dbReference>
<comment type="caution">
    <text evidence="1">The sequence shown here is derived from an EMBL/GenBank/DDBJ whole genome shotgun (WGS) entry which is preliminary data.</text>
</comment>